<sequence length="105" mass="11848">DEQVYVLHVRQTRRGDGEVVLHADVPGVEDRGGPGPEQHARRPQDVAALGERHRGVPDLERLAERHGHEPLADLMDGRPARQAAAHRRVVVERAHYELRRRRGAV</sequence>
<gene>
    <name evidence="2" type="ORF">AVDCRST_MAG01-01-2458</name>
</gene>
<feature type="region of interest" description="Disordered" evidence="1">
    <location>
        <begin position="26"/>
        <end position="57"/>
    </location>
</feature>
<accession>A0A6J4PZB9</accession>
<dbReference type="AlphaFoldDB" id="A0A6J4PZB9"/>
<organism evidence="2">
    <name type="scientific">uncultured Rubrobacteraceae bacterium</name>
    <dbReference type="NCBI Taxonomy" id="349277"/>
    <lineage>
        <taxon>Bacteria</taxon>
        <taxon>Bacillati</taxon>
        <taxon>Actinomycetota</taxon>
        <taxon>Rubrobacteria</taxon>
        <taxon>Rubrobacterales</taxon>
        <taxon>Rubrobacteraceae</taxon>
        <taxon>environmental samples</taxon>
    </lineage>
</organism>
<protein>
    <submittedName>
        <fullName evidence="2">Uncharacterized protein</fullName>
    </submittedName>
</protein>
<evidence type="ECO:0000256" key="1">
    <source>
        <dbReference type="SAM" id="MobiDB-lite"/>
    </source>
</evidence>
<feature type="non-terminal residue" evidence="2">
    <location>
        <position position="1"/>
    </location>
</feature>
<name>A0A6J4PZB9_9ACTN</name>
<evidence type="ECO:0000313" key="2">
    <source>
        <dbReference type="EMBL" id="CAA9423921.1"/>
    </source>
</evidence>
<feature type="compositionally biased region" description="Basic and acidic residues" evidence="1">
    <location>
        <begin position="28"/>
        <end position="57"/>
    </location>
</feature>
<proteinExistence type="predicted"/>
<dbReference type="EMBL" id="CADCUW010000336">
    <property type="protein sequence ID" value="CAA9423921.1"/>
    <property type="molecule type" value="Genomic_DNA"/>
</dbReference>
<feature type="non-terminal residue" evidence="2">
    <location>
        <position position="105"/>
    </location>
</feature>
<reference evidence="2" key="1">
    <citation type="submission" date="2020-02" db="EMBL/GenBank/DDBJ databases">
        <authorList>
            <person name="Meier V. D."/>
        </authorList>
    </citation>
    <scope>NUCLEOTIDE SEQUENCE</scope>
    <source>
        <strain evidence="2">AVDCRST_MAG01</strain>
    </source>
</reference>